<dbReference type="InterPro" id="IPR020631">
    <property type="entry name" value="THF_DH/CycHdrlase_NAD-bd_dom"/>
</dbReference>
<dbReference type="UniPathway" id="UPA00193"/>
<keyword evidence="9 11" id="KW-0486">Methionine biosynthesis</keyword>
<feature type="binding site" evidence="11">
    <location>
        <position position="230"/>
    </location>
    <ligand>
        <name>NADP(+)</name>
        <dbReference type="ChEBI" id="CHEBI:58349"/>
    </ligand>
</feature>
<feature type="domain" description="Tetrahydrofolate dehydrogenase/cyclohydrolase catalytic" evidence="12">
    <location>
        <begin position="5"/>
        <end position="119"/>
    </location>
</feature>
<evidence type="ECO:0000256" key="8">
    <source>
        <dbReference type="ARBA" id="ARBA00023102"/>
    </source>
</evidence>
<dbReference type="NCBIfam" id="NF010783">
    <property type="entry name" value="PRK14186.1"/>
    <property type="match status" value="1"/>
</dbReference>
<keyword evidence="6 11" id="KW-0521">NADP</keyword>
<keyword evidence="3 11" id="KW-0028">Amino-acid biosynthesis</keyword>
<dbReference type="InterPro" id="IPR000672">
    <property type="entry name" value="THF_DH/CycHdrlase"/>
</dbReference>
<dbReference type="GO" id="GO:0004488">
    <property type="term" value="F:methylenetetrahydrofolate dehydrogenase (NADP+) activity"/>
    <property type="evidence" value="ECO:0007669"/>
    <property type="project" value="UniProtKB-UniRule"/>
</dbReference>
<dbReference type="EC" id="3.5.4.9" evidence="11"/>
<evidence type="ECO:0000259" key="12">
    <source>
        <dbReference type="Pfam" id="PF00763"/>
    </source>
</evidence>
<dbReference type="FunFam" id="3.40.50.720:FF:000094">
    <property type="entry name" value="Bifunctional protein FolD"/>
    <property type="match status" value="1"/>
</dbReference>
<dbReference type="GO" id="GO:0005829">
    <property type="term" value="C:cytosol"/>
    <property type="evidence" value="ECO:0007669"/>
    <property type="project" value="TreeGrafter"/>
</dbReference>
<keyword evidence="4 11" id="KW-0658">Purine biosynthesis</keyword>
<dbReference type="AlphaFoldDB" id="A0A6J4QTF9"/>
<keyword evidence="2 11" id="KW-0554">One-carbon metabolism</keyword>
<dbReference type="SUPFAM" id="SSF51735">
    <property type="entry name" value="NAD(P)-binding Rossmann-fold domains"/>
    <property type="match status" value="1"/>
</dbReference>
<evidence type="ECO:0000256" key="1">
    <source>
        <dbReference type="ARBA" id="ARBA00004777"/>
    </source>
</evidence>
<dbReference type="GO" id="GO:0000105">
    <property type="term" value="P:L-histidine biosynthetic process"/>
    <property type="evidence" value="ECO:0007669"/>
    <property type="project" value="UniProtKB-KW"/>
</dbReference>
<protein>
    <recommendedName>
        <fullName evidence="11">Bifunctional protein FolD</fullName>
    </recommendedName>
    <domain>
        <recommendedName>
            <fullName evidence="11">Methylenetetrahydrofolate dehydrogenase</fullName>
            <ecNumber evidence="11">1.5.1.5</ecNumber>
        </recommendedName>
    </domain>
    <domain>
        <recommendedName>
            <fullName evidence="11">Methenyltetrahydrofolate cyclohydrolase</fullName>
            <ecNumber evidence="11">3.5.4.9</ecNumber>
        </recommendedName>
    </domain>
</protein>
<proteinExistence type="inferred from homology"/>
<keyword evidence="10 11" id="KW-0511">Multifunctional enzyme</keyword>
<gene>
    <name evidence="11" type="primary">folD</name>
    <name evidence="14" type="ORF">AVDCRST_MAG58-519</name>
</gene>
<accession>A0A6J4QTF9</accession>
<evidence type="ECO:0000256" key="11">
    <source>
        <dbReference type="HAMAP-Rule" id="MF_01576"/>
    </source>
</evidence>
<evidence type="ECO:0000256" key="2">
    <source>
        <dbReference type="ARBA" id="ARBA00022563"/>
    </source>
</evidence>
<dbReference type="InterPro" id="IPR046346">
    <property type="entry name" value="Aminoacid_DH-like_N_sf"/>
</dbReference>
<evidence type="ECO:0000256" key="9">
    <source>
        <dbReference type="ARBA" id="ARBA00023167"/>
    </source>
</evidence>
<comment type="function">
    <text evidence="11">Catalyzes the oxidation of 5,10-methylenetetrahydrofolate to 5,10-methenyltetrahydrofolate and then the hydrolysis of 5,10-methenyltetrahydrofolate to 10-formyltetrahydrofolate.</text>
</comment>
<feature type="domain" description="Tetrahydrofolate dehydrogenase/cyclohydrolase NAD(P)-binding" evidence="13">
    <location>
        <begin position="138"/>
        <end position="278"/>
    </location>
</feature>
<dbReference type="EC" id="1.5.1.5" evidence="11"/>
<dbReference type="PANTHER" id="PTHR48099">
    <property type="entry name" value="C-1-TETRAHYDROFOLATE SYNTHASE, CYTOPLASMIC-RELATED"/>
    <property type="match status" value="1"/>
</dbReference>
<sequence length="283" mass="29859">MAKILDGKTAAAEVRSEVASEVAGLLERGVLVRLDVILVGEDPASVTYVASKERDSQEVGIESKVHRFAADVPQEELAALVGRSNEDTAVSGFFIQLPLPEGLDPMPLISSIDPAKDVDGLSPESVGRLVVGLPSLLPCTPHGVIQLLKRNGVDLSGREAVVVGRSNLVGKPLAQLLLRENATVTVCHSRTQDLPEVTRRADVLIVAAGKREMIGAEHVGEGAVVVDVGIHRKEEGGLVGDVRFDEVEPRAAWISPVPGGVGPMTRAMLLHNTVTAARIGPKS</sequence>
<dbReference type="HAMAP" id="MF_01576">
    <property type="entry name" value="THF_DHG_CYH"/>
    <property type="match status" value="1"/>
</dbReference>
<dbReference type="GO" id="GO:0035999">
    <property type="term" value="P:tetrahydrofolate interconversion"/>
    <property type="evidence" value="ECO:0007669"/>
    <property type="project" value="UniProtKB-UniRule"/>
</dbReference>
<dbReference type="CDD" id="cd01080">
    <property type="entry name" value="NAD_bind_m-THF_DH_Cyclohyd"/>
    <property type="match status" value="1"/>
</dbReference>
<evidence type="ECO:0000313" key="14">
    <source>
        <dbReference type="EMBL" id="CAA9446862.1"/>
    </source>
</evidence>
<dbReference type="Pfam" id="PF00763">
    <property type="entry name" value="THF_DHG_CYH"/>
    <property type="match status" value="1"/>
</dbReference>
<evidence type="ECO:0000256" key="7">
    <source>
        <dbReference type="ARBA" id="ARBA00023002"/>
    </source>
</evidence>
<name>A0A6J4QTF9_9ACTN</name>
<dbReference type="GO" id="GO:0004477">
    <property type="term" value="F:methenyltetrahydrofolate cyclohydrolase activity"/>
    <property type="evidence" value="ECO:0007669"/>
    <property type="project" value="UniProtKB-UniRule"/>
</dbReference>
<evidence type="ECO:0000256" key="4">
    <source>
        <dbReference type="ARBA" id="ARBA00022755"/>
    </source>
</evidence>
<dbReference type="InterPro" id="IPR036291">
    <property type="entry name" value="NAD(P)-bd_dom_sf"/>
</dbReference>
<feature type="binding site" evidence="11">
    <location>
        <begin position="164"/>
        <end position="166"/>
    </location>
    <ligand>
        <name>NADP(+)</name>
        <dbReference type="ChEBI" id="CHEBI:58349"/>
    </ligand>
</feature>
<evidence type="ECO:0000256" key="6">
    <source>
        <dbReference type="ARBA" id="ARBA00022857"/>
    </source>
</evidence>
<dbReference type="PRINTS" id="PR00085">
    <property type="entry name" value="THFDHDRGNASE"/>
</dbReference>
<comment type="caution">
    <text evidence="11">Lacks conserved residue(s) required for the propagation of feature annotation.</text>
</comment>
<dbReference type="Pfam" id="PF02882">
    <property type="entry name" value="THF_DHG_CYH_C"/>
    <property type="match status" value="1"/>
</dbReference>
<dbReference type="SUPFAM" id="SSF53223">
    <property type="entry name" value="Aminoacid dehydrogenase-like, N-terminal domain"/>
    <property type="match status" value="1"/>
</dbReference>
<dbReference type="InterPro" id="IPR020630">
    <property type="entry name" value="THF_DH/CycHdrlase_cat_dom"/>
</dbReference>
<comment type="catalytic activity">
    <reaction evidence="11">
        <text>(6R)-5,10-methylene-5,6,7,8-tetrahydrofolate + NADP(+) = (6R)-5,10-methenyltetrahydrofolate + NADPH</text>
        <dbReference type="Rhea" id="RHEA:22812"/>
        <dbReference type="ChEBI" id="CHEBI:15636"/>
        <dbReference type="ChEBI" id="CHEBI:57455"/>
        <dbReference type="ChEBI" id="CHEBI:57783"/>
        <dbReference type="ChEBI" id="CHEBI:58349"/>
        <dbReference type="EC" id="1.5.1.5"/>
    </reaction>
</comment>
<reference evidence="14" key="1">
    <citation type="submission" date="2020-02" db="EMBL/GenBank/DDBJ databases">
        <authorList>
            <person name="Meier V. D."/>
        </authorList>
    </citation>
    <scope>NUCLEOTIDE SEQUENCE</scope>
    <source>
        <strain evidence="14">AVDCRST_MAG58</strain>
    </source>
</reference>
<dbReference type="EMBL" id="CADCVF010000011">
    <property type="protein sequence ID" value="CAA9446862.1"/>
    <property type="molecule type" value="Genomic_DNA"/>
</dbReference>
<dbReference type="Gene3D" id="3.40.50.10860">
    <property type="entry name" value="Leucine Dehydrogenase, chain A, domain 1"/>
    <property type="match status" value="1"/>
</dbReference>
<comment type="pathway">
    <text evidence="1 11">One-carbon metabolism; tetrahydrofolate interconversion.</text>
</comment>
<organism evidence="14">
    <name type="scientific">uncultured Rubrobacteraceae bacterium</name>
    <dbReference type="NCBI Taxonomy" id="349277"/>
    <lineage>
        <taxon>Bacteria</taxon>
        <taxon>Bacillati</taxon>
        <taxon>Actinomycetota</taxon>
        <taxon>Rubrobacteria</taxon>
        <taxon>Rubrobacterales</taxon>
        <taxon>Rubrobacteraceae</taxon>
        <taxon>environmental samples</taxon>
    </lineage>
</organism>
<comment type="similarity">
    <text evidence="11">Belongs to the tetrahydrofolate dehydrogenase/cyclohydrolase family.</text>
</comment>
<evidence type="ECO:0000256" key="5">
    <source>
        <dbReference type="ARBA" id="ARBA00022801"/>
    </source>
</evidence>
<dbReference type="PANTHER" id="PTHR48099:SF5">
    <property type="entry name" value="C-1-TETRAHYDROFOLATE SYNTHASE, CYTOPLASMIC"/>
    <property type="match status" value="1"/>
</dbReference>
<evidence type="ECO:0000256" key="10">
    <source>
        <dbReference type="ARBA" id="ARBA00023268"/>
    </source>
</evidence>
<dbReference type="GO" id="GO:0006164">
    <property type="term" value="P:purine nucleotide biosynthetic process"/>
    <property type="evidence" value="ECO:0007669"/>
    <property type="project" value="UniProtKB-KW"/>
</dbReference>
<evidence type="ECO:0000259" key="13">
    <source>
        <dbReference type="Pfam" id="PF02882"/>
    </source>
</evidence>
<keyword evidence="7 11" id="KW-0560">Oxidoreductase</keyword>
<comment type="catalytic activity">
    <reaction evidence="11">
        <text>(6R)-5,10-methenyltetrahydrofolate + H2O = (6R)-10-formyltetrahydrofolate + H(+)</text>
        <dbReference type="Rhea" id="RHEA:23700"/>
        <dbReference type="ChEBI" id="CHEBI:15377"/>
        <dbReference type="ChEBI" id="CHEBI:15378"/>
        <dbReference type="ChEBI" id="CHEBI:57455"/>
        <dbReference type="ChEBI" id="CHEBI:195366"/>
        <dbReference type="EC" id="3.5.4.9"/>
    </reaction>
</comment>
<evidence type="ECO:0000256" key="3">
    <source>
        <dbReference type="ARBA" id="ARBA00022605"/>
    </source>
</evidence>
<dbReference type="Gene3D" id="3.40.50.720">
    <property type="entry name" value="NAD(P)-binding Rossmann-like Domain"/>
    <property type="match status" value="1"/>
</dbReference>
<keyword evidence="5 11" id="KW-0378">Hydrolase</keyword>
<dbReference type="GO" id="GO:0009086">
    <property type="term" value="P:methionine biosynthetic process"/>
    <property type="evidence" value="ECO:0007669"/>
    <property type="project" value="UniProtKB-KW"/>
</dbReference>
<comment type="subunit">
    <text evidence="11">Homodimer.</text>
</comment>
<keyword evidence="8 11" id="KW-0368">Histidine biosynthesis</keyword>